<comment type="similarity">
    <text evidence="1">Belongs to the protein kinase superfamily. CAMK Ser/Thr protein kinase family. CaMK subfamily.</text>
</comment>
<evidence type="ECO:0000259" key="13">
    <source>
        <dbReference type="PROSITE" id="PS50011"/>
    </source>
</evidence>
<name>A0AAD8JX01_TARER</name>
<dbReference type="SMART" id="SM00220">
    <property type="entry name" value="S_TKc"/>
    <property type="match status" value="1"/>
</dbReference>
<dbReference type="InterPro" id="IPR050205">
    <property type="entry name" value="CDPK_Ser/Thr_kinases"/>
</dbReference>
<dbReference type="Pfam" id="PF00069">
    <property type="entry name" value="Pkinase"/>
    <property type="match status" value="1"/>
</dbReference>
<proteinExistence type="inferred from homology"/>
<dbReference type="InterPro" id="IPR000719">
    <property type="entry name" value="Prot_kinase_dom"/>
</dbReference>
<evidence type="ECO:0000313" key="15">
    <source>
        <dbReference type="Proteomes" id="UP001229421"/>
    </source>
</evidence>
<dbReference type="InterPro" id="IPR011992">
    <property type="entry name" value="EF-hand-dom_pair"/>
</dbReference>
<dbReference type="AlphaFoldDB" id="A0AAD8JX01"/>
<feature type="compositionally biased region" description="Basic and acidic residues" evidence="12">
    <location>
        <begin position="12"/>
        <end position="29"/>
    </location>
</feature>
<keyword evidence="6 11" id="KW-0547">Nucleotide-binding</keyword>
<dbReference type="EC" id="2.7.11.1" evidence="2"/>
<keyword evidence="7" id="KW-0418">Kinase</keyword>
<dbReference type="Gene3D" id="1.10.238.10">
    <property type="entry name" value="EF-hand"/>
    <property type="match status" value="1"/>
</dbReference>
<dbReference type="InterPro" id="IPR008271">
    <property type="entry name" value="Ser/Thr_kinase_AS"/>
</dbReference>
<evidence type="ECO:0000256" key="6">
    <source>
        <dbReference type="ARBA" id="ARBA00022741"/>
    </source>
</evidence>
<evidence type="ECO:0000256" key="8">
    <source>
        <dbReference type="ARBA" id="ARBA00022840"/>
    </source>
</evidence>
<dbReference type="FunFam" id="1.10.238.10:FF:000085">
    <property type="entry name" value="CDPK-related kinase 1"/>
    <property type="match status" value="1"/>
</dbReference>
<dbReference type="Proteomes" id="UP001229421">
    <property type="component" value="Unassembled WGS sequence"/>
</dbReference>
<accession>A0AAD8JX01</accession>
<comment type="catalytic activity">
    <reaction evidence="9">
        <text>L-threonyl-[protein] + ATP = O-phospho-L-threonyl-[protein] + ADP + H(+)</text>
        <dbReference type="Rhea" id="RHEA:46608"/>
        <dbReference type="Rhea" id="RHEA-COMP:11060"/>
        <dbReference type="Rhea" id="RHEA-COMP:11605"/>
        <dbReference type="ChEBI" id="CHEBI:15378"/>
        <dbReference type="ChEBI" id="CHEBI:30013"/>
        <dbReference type="ChEBI" id="CHEBI:30616"/>
        <dbReference type="ChEBI" id="CHEBI:61977"/>
        <dbReference type="ChEBI" id="CHEBI:456216"/>
        <dbReference type="EC" id="2.7.11.1"/>
    </reaction>
</comment>
<protein>
    <recommendedName>
        <fullName evidence="2">non-specific serine/threonine protein kinase</fullName>
        <ecNumber evidence="2">2.7.11.1</ecNumber>
    </recommendedName>
</protein>
<dbReference type="SUPFAM" id="SSF47473">
    <property type="entry name" value="EF-hand"/>
    <property type="match status" value="1"/>
</dbReference>
<reference evidence="14" key="1">
    <citation type="journal article" date="2023" name="bioRxiv">
        <title>Improved chromosome-level genome assembly for marigold (Tagetes erecta).</title>
        <authorList>
            <person name="Jiang F."/>
            <person name="Yuan L."/>
            <person name="Wang S."/>
            <person name="Wang H."/>
            <person name="Xu D."/>
            <person name="Wang A."/>
            <person name="Fan W."/>
        </authorList>
    </citation>
    <scope>NUCLEOTIDE SEQUENCE</scope>
    <source>
        <strain evidence="14">WSJ</strain>
        <tissue evidence="14">Leaf</tissue>
    </source>
</reference>
<dbReference type="InterPro" id="IPR011009">
    <property type="entry name" value="Kinase-like_dom_sf"/>
</dbReference>
<organism evidence="14 15">
    <name type="scientific">Tagetes erecta</name>
    <name type="common">African marigold</name>
    <dbReference type="NCBI Taxonomy" id="13708"/>
    <lineage>
        <taxon>Eukaryota</taxon>
        <taxon>Viridiplantae</taxon>
        <taxon>Streptophyta</taxon>
        <taxon>Embryophyta</taxon>
        <taxon>Tracheophyta</taxon>
        <taxon>Spermatophyta</taxon>
        <taxon>Magnoliopsida</taxon>
        <taxon>eudicotyledons</taxon>
        <taxon>Gunneridae</taxon>
        <taxon>Pentapetalae</taxon>
        <taxon>asterids</taxon>
        <taxon>campanulids</taxon>
        <taxon>Asterales</taxon>
        <taxon>Asteraceae</taxon>
        <taxon>Asteroideae</taxon>
        <taxon>Heliantheae alliance</taxon>
        <taxon>Tageteae</taxon>
        <taxon>Tagetes</taxon>
    </lineage>
</organism>
<dbReference type="PROSITE" id="PS50011">
    <property type="entry name" value="PROTEIN_KINASE_DOM"/>
    <property type="match status" value="1"/>
</dbReference>
<evidence type="ECO:0000256" key="5">
    <source>
        <dbReference type="ARBA" id="ARBA00022737"/>
    </source>
</evidence>
<evidence type="ECO:0000256" key="9">
    <source>
        <dbReference type="ARBA" id="ARBA00047899"/>
    </source>
</evidence>
<evidence type="ECO:0000313" key="14">
    <source>
        <dbReference type="EMBL" id="KAK1410261.1"/>
    </source>
</evidence>
<keyword evidence="5" id="KW-0677">Repeat</keyword>
<dbReference type="CDD" id="cd05117">
    <property type="entry name" value="STKc_CAMK"/>
    <property type="match status" value="1"/>
</dbReference>
<dbReference type="EMBL" id="JAUHHV010000010">
    <property type="protein sequence ID" value="KAK1410261.1"/>
    <property type="molecule type" value="Genomic_DNA"/>
</dbReference>
<keyword evidence="4" id="KW-0808">Transferase</keyword>
<evidence type="ECO:0000256" key="10">
    <source>
        <dbReference type="ARBA" id="ARBA00048679"/>
    </source>
</evidence>
<evidence type="ECO:0000256" key="7">
    <source>
        <dbReference type="ARBA" id="ARBA00022777"/>
    </source>
</evidence>
<dbReference type="PROSITE" id="PS00107">
    <property type="entry name" value="PROTEIN_KINASE_ATP"/>
    <property type="match status" value="1"/>
</dbReference>
<keyword evidence="8 11" id="KW-0067">ATP-binding</keyword>
<dbReference type="FunFam" id="1.10.510.10:FF:001294">
    <property type="entry name" value="CDPK-related kinase 3"/>
    <property type="match status" value="1"/>
</dbReference>
<comment type="catalytic activity">
    <reaction evidence="10">
        <text>L-seryl-[protein] + ATP = O-phospho-L-seryl-[protein] + ADP + H(+)</text>
        <dbReference type="Rhea" id="RHEA:17989"/>
        <dbReference type="Rhea" id="RHEA-COMP:9863"/>
        <dbReference type="Rhea" id="RHEA-COMP:11604"/>
        <dbReference type="ChEBI" id="CHEBI:15378"/>
        <dbReference type="ChEBI" id="CHEBI:29999"/>
        <dbReference type="ChEBI" id="CHEBI:30616"/>
        <dbReference type="ChEBI" id="CHEBI:83421"/>
        <dbReference type="ChEBI" id="CHEBI:456216"/>
        <dbReference type="EC" id="2.7.11.1"/>
    </reaction>
</comment>
<evidence type="ECO:0000256" key="3">
    <source>
        <dbReference type="ARBA" id="ARBA00022527"/>
    </source>
</evidence>
<dbReference type="Gene3D" id="3.30.200.20">
    <property type="entry name" value="Phosphorylase Kinase, domain 1"/>
    <property type="match status" value="1"/>
</dbReference>
<sequence>MGIFSSKHRKNKETPKRNHNKDDKAIEKTGKKKGKKCAFVAFYPGKYMFRSNASPKRLFRRAFAPLAPAQHIKGVLAKRTGKGNGEEKLNKNFGFSKHIGHKYEIGEGVGKGHFGQTCRAKCKKGEFKGQQVAVKIITKSKMTTAIAIEDVHREVKILRALTGHNNLINFFDAYEDHDYVYLVMELCEGGVLLDRILSRGGKYTEYDAKGVLIQMLTVVGFCHLQGVVHRDLKPENFLFATKDNDAELKAIDFGLSDFVCPEKKLDDIVGSAYYVAPEVLQRSYGTEADVWSIGVIAYVLLCGNRPFWGRTESGIFRSVLKNEPHFDEALWSNLSFEAKDFVKTLLTKNPSKRLTAAQALCHPWLRNDIEVKTPFDISILKFVKHYICASNLRKSSLRALSKTLTFDELVYLKEQFSLLEPSINGSICVENLKSVLMKYATDAMKESGVLDFLDSLCKLQYRRMDFEEFCAAALRVQQLEGLDRWEKQTRDAYELFEKDGNRSIMVEELASELELGPAIPVRDVFDDWVRQSDGNLTYIGFVKVLHGTTGRNLGKDQ</sequence>
<dbReference type="FunFam" id="3.30.200.20:FF:000101">
    <property type="entry name" value="CDPK-related kinase 1"/>
    <property type="match status" value="1"/>
</dbReference>
<feature type="region of interest" description="Disordered" evidence="12">
    <location>
        <begin position="1"/>
        <end position="29"/>
    </location>
</feature>
<evidence type="ECO:0000256" key="4">
    <source>
        <dbReference type="ARBA" id="ARBA00022679"/>
    </source>
</evidence>
<dbReference type="GO" id="GO:0005524">
    <property type="term" value="F:ATP binding"/>
    <property type="evidence" value="ECO:0007669"/>
    <property type="project" value="UniProtKB-UniRule"/>
</dbReference>
<feature type="compositionally biased region" description="Basic residues" evidence="12">
    <location>
        <begin position="1"/>
        <end position="11"/>
    </location>
</feature>
<evidence type="ECO:0000256" key="1">
    <source>
        <dbReference type="ARBA" id="ARBA00005354"/>
    </source>
</evidence>
<dbReference type="SUPFAM" id="SSF56112">
    <property type="entry name" value="Protein kinase-like (PK-like)"/>
    <property type="match status" value="1"/>
</dbReference>
<feature type="binding site" evidence="11">
    <location>
        <position position="135"/>
    </location>
    <ligand>
        <name>ATP</name>
        <dbReference type="ChEBI" id="CHEBI:30616"/>
    </ligand>
</feature>
<evidence type="ECO:0000256" key="12">
    <source>
        <dbReference type="SAM" id="MobiDB-lite"/>
    </source>
</evidence>
<feature type="domain" description="Protein kinase" evidence="13">
    <location>
        <begin position="103"/>
        <end position="365"/>
    </location>
</feature>
<keyword evidence="15" id="KW-1185">Reference proteome</keyword>
<dbReference type="FunFam" id="1.10.510.10:FF:001864">
    <property type="entry name" value="Calcium-dependent protein kinase SK5"/>
    <property type="match status" value="1"/>
</dbReference>
<dbReference type="PROSITE" id="PS00108">
    <property type="entry name" value="PROTEIN_KINASE_ST"/>
    <property type="match status" value="1"/>
</dbReference>
<dbReference type="Gene3D" id="1.10.510.10">
    <property type="entry name" value="Transferase(Phosphotransferase) domain 1"/>
    <property type="match status" value="1"/>
</dbReference>
<keyword evidence="3" id="KW-0723">Serine/threonine-protein kinase</keyword>
<dbReference type="InterPro" id="IPR017441">
    <property type="entry name" value="Protein_kinase_ATP_BS"/>
</dbReference>
<evidence type="ECO:0000256" key="2">
    <source>
        <dbReference type="ARBA" id="ARBA00012513"/>
    </source>
</evidence>
<evidence type="ECO:0000256" key="11">
    <source>
        <dbReference type="PROSITE-ProRule" id="PRU10141"/>
    </source>
</evidence>
<dbReference type="PANTHER" id="PTHR24349">
    <property type="entry name" value="SERINE/THREONINE-PROTEIN KINASE"/>
    <property type="match status" value="1"/>
</dbReference>
<comment type="caution">
    <text evidence="14">The sequence shown here is derived from an EMBL/GenBank/DDBJ whole genome shotgun (WGS) entry which is preliminary data.</text>
</comment>
<dbReference type="GO" id="GO:0004674">
    <property type="term" value="F:protein serine/threonine kinase activity"/>
    <property type="evidence" value="ECO:0007669"/>
    <property type="project" value="UniProtKB-KW"/>
</dbReference>
<gene>
    <name evidence="14" type="ORF">QVD17_36796</name>
</gene>